<feature type="transmembrane region" description="Helical" evidence="1">
    <location>
        <begin position="33"/>
        <end position="52"/>
    </location>
</feature>
<accession>A0A934MA77</accession>
<keyword evidence="1" id="KW-1133">Transmembrane helix</keyword>
<evidence type="ECO:0000256" key="1">
    <source>
        <dbReference type="SAM" id="Phobius"/>
    </source>
</evidence>
<comment type="caution">
    <text evidence="2">The sequence shown here is derived from an EMBL/GenBank/DDBJ whole genome shotgun (WGS) entry which is preliminary data.</text>
</comment>
<sequence>MNDATTGWLWLTLRRRLDRARATQDLGASAVEWVIITGVLLALAGAVGWAIYRMVDGEAANLDMPDLPGSGGGGGGGGANG</sequence>
<keyword evidence="1" id="KW-0472">Membrane</keyword>
<dbReference type="Proteomes" id="UP000602087">
    <property type="component" value="Unassembled WGS sequence"/>
</dbReference>
<evidence type="ECO:0000313" key="2">
    <source>
        <dbReference type="EMBL" id="MBI9115330.1"/>
    </source>
</evidence>
<dbReference type="AlphaFoldDB" id="A0A934MA77"/>
<dbReference type="RefSeq" id="WP_198733894.1">
    <property type="nucleotide sequence ID" value="NZ_JAEINH010000007.1"/>
</dbReference>
<keyword evidence="1" id="KW-0812">Transmembrane</keyword>
<proteinExistence type="predicted"/>
<dbReference type="EMBL" id="JAEINH010000007">
    <property type="protein sequence ID" value="MBI9115330.1"/>
    <property type="molecule type" value="Genomic_DNA"/>
</dbReference>
<protein>
    <submittedName>
        <fullName evidence="2">Uncharacterized protein</fullName>
    </submittedName>
</protein>
<reference evidence="2" key="1">
    <citation type="submission" date="2020-12" db="EMBL/GenBank/DDBJ databases">
        <title>Sanguibacter suaedae sp. nov., isolated from Suaeda aralocaspica.</title>
        <authorList>
            <person name="Ma Q."/>
        </authorList>
    </citation>
    <scope>NUCLEOTIDE SEQUENCE</scope>
    <source>
        <strain evidence="2">YZGR15</strain>
    </source>
</reference>
<name>A0A934MA77_9MICO</name>
<keyword evidence="3" id="KW-1185">Reference proteome</keyword>
<evidence type="ECO:0000313" key="3">
    <source>
        <dbReference type="Proteomes" id="UP000602087"/>
    </source>
</evidence>
<organism evidence="2 3">
    <name type="scientific">Sanguibacter suaedae</name>
    <dbReference type="NCBI Taxonomy" id="2795737"/>
    <lineage>
        <taxon>Bacteria</taxon>
        <taxon>Bacillati</taxon>
        <taxon>Actinomycetota</taxon>
        <taxon>Actinomycetes</taxon>
        <taxon>Micrococcales</taxon>
        <taxon>Sanguibacteraceae</taxon>
        <taxon>Sanguibacter</taxon>
    </lineage>
</organism>
<gene>
    <name evidence="2" type="ORF">JAV76_09955</name>
</gene>